<gene>
    <name evidence="2" type="ORF">TSUD_401610</name>
</gene>
<dbReference type="PROSITE" id="PS50879">
    <property type="entry name" value="RNASE_H_1"/>
    <property type="match status" value="1"/>
</dbReference>
<dbReference type="InterPro" id="IPR036397">
    <property type="entry name" value="RNaseH_sf"/>
</dbReference>
<dbReference type="OrthoDB" id="1436468at2759"/>
<dbReference type="InterPro" id="IPR044730">
    <property type="entry name" value="RNase_H-like_dom_plant"/>
</dbReference>
<organism evidence="2 3">
    <name type="scientific">Trifolium subterraneum</name>
    <name type="common">Subterranean clover</name>
    <dbReference type="NCBI Taxonomy" id="3900"/>
    <lineage>
        <taxon>Eukaryota</taxon>
        <taxon>Viridiplantae</taxon>
        <taxon>Streptophyta</taxon>
        <taxon>Embryophyta</taxon>
        <taxon>Tracheophyta</taxon>
        <taxon>Spermatophyta</taxon>
        <taxon>Magnoliopsida</taxon>
        <taxon>eudicotyledons</taxon>
        <taxon>Gunneridae</taxon>
        <taxon>Pentapetalae</taxon>
        <taxon>rosids</taxon>
        <taxon>fabids</taxon>
        <taxon>Fabales</taxon>
        <taxon>Fabaceae</taxon>
        <taxon>Papilionoideae</taxon>
        <taxon>50 kb inversion clade</taxon>
        <taxon>NPAAA clade</taxon>
        <taxon>Hologalegina</taxon>
        <taxon>IRL clade</taxon>
        <taxon>Trifolieae</taxon>
        <taxon>Trifolium</taxon>
    </lineage>
</organism>
<dbReference type="Gene3D" id="3.30.420.10">
    <property type="entry name" value="Ribonuclease H-like superfamily/Ribonuclease H"/>
    <property type="match status" value="1"/>
</dbReference>
<dbReference type="InterPro" id="IPR002156">
    <property type="entry name" value="RNaseH_domain"/>
</dbReference>
<dbReference type="EMBL" id="DF974185">
    <property type="protein sequence ID" value="GAU46201.1"/>
    <property type="molecule type" value="Genomic_DNA"/>
</dbReference>
<protein>
    <recommendedName>
        <fullName evidence="1">RNase H type-1 domain-containing protein</fullName>
    </recommendedName>
</protein>
<evidence type="ECO:0000313" key="3">
    <source>
        <dbReference type="Proteomes" id="UP000242715"/>
    </source>
</evidence>
<dbReference type="AlphaFoldDB" id="A0A2Z6NQ96"/>
<dbReference type="GO" id="GO:0003676">
    <property type="term" value="F:nucleic acid binding"/>
    <property type="evidence" value="ECO:0007669"/>
    <property type="project" value="InterPro"/>
</dbReference>
<dbReference type="PANTHER" id="PTHR34023">
    <property type="entry name" value="RNASE H DOMAIN-CONTAINING PROTEIN"/>
    <property type="match status" value="1"/>
</dbReference>
<evidence type="ECO:0000313" key="2">
    <source>
        <dbReference type="EMBL" id="GAU46201.1"/>
    </source>
</evidence>
<reference evidence="3" key="1">
    <citation type="journal article" date="2017" name="Front. Plant Sci.">
        <title>Climate Clever Clovers: New Paradigm to Reduce the Environmental Footprint of Ruminants by Breeding Low Methanogenic Forages Utilizing Haplotype Variation.</title>
        <authorList>
            <person name="Kaur P."/>
            <person name="Appels R."/>
            <person name="Bayer P.E."/>
            <person name="Keeble-Gagnere G."/>
            <person name="Wang J."/>
            <person name="Hirakawa H."/>
            <person name="Shirasawa K."/>
            <person name="Vercoe P."/>
            <person name="Stefanova K."/>
            <person name="Durmic Z."/>
            <person name="Nichols P."/>
            <person name="Revell C."/>
            <person name="Isobe S.N."/>
            <person name="Edwards D."/>
            <person name="Erskine W."/>
        </authorList>
    </citation>
    <scope>NUCLEOTIDE SEQUENCE [LARGE SCALE GENOMIC DNA]</scope>
    <source>
        <strain evidence="3">cv. Daliak</strain>
    </source>
</reference>
<name>A0A2Z6NQ96_TRISU</name>
<sequence>MIFSVCLSFRKLLYNTSSDEVVFFNKTHFVPTDGSCLGDPGRVGFGGLIRKGNRVDGFSGFLGISNTTFAELMAILHGLRIARNLSCNHIYCYSDSQTVLDLISKDFSTFHHYVAIIAKIQDFLKMEWEARLLHTLREGNTSSDFLAKFGSTNDDKLTIWEAPSEELKNILLFDALRVLHPRA</sequence>
<dbReference type="GO" id="GO:0004523">
    <property type="term" value="F:RNA-DNA hybrid ribonuclease activity"/>
    <property type="evidence" value="ECO:0007669"/>
    <property type="project" value="InterPro"/>
</dbReference>
<evidence type="ECO:0000259" key="1">
    <source>
        <dbReference type="PROSITE" id="PS50879"/>
    </source>
</evidence>
<dbReference type="InterPro" id="IPR012337">
    <property type="entry name" value="RNaseH-like_sf"/>
</dbReference>
<keyword evidence="3" id="KW-1185">Reference proteome</keyword>
<dbReference type="Pfam" id="PF13456">
    <property type="entry name" value="RVT_3"/>
    <property type="match status" value="1"/>
</dbReference>
<accession>A0A2Z6NQ96</accession>
<dbReference type="PANTHER" id="PTHR34023:SF5">
    <property type="entry name" value="RNASE H TYPE-1 DOMAIN-CONTAINING PROTEIN"/>
    <property type="match status" value="1"/>
</dbReference>
<feature type="domain" description="RNase H type-1" evidence="1">
    <location>
        <begin position="24"/>
        <end position="152"/>
    </location>
</feature>
<dbReference type="CDD" id="cd06222">
    <property type="entry name" value="RNase_H_like"/>
    <property type="match status" value="1"/>
</dbReference>
<dbReference type="SUPFAM" id="SSF53098">
    <property type="entry name" value="Ribonuclease H-like"/>
    <property type="match status" value="1"/>
</dbReference>
<proteinExistence type="predicted"/>
<dbReference type="Proteomes" id="UP000242715">
    <property type="component" value="Unassembled WGS sequence"/>
</dbReference>